<evidence type="ECO:0000256" key="1">
    <source>
        <dbReference type="ARBA" id="ARBA00023157"/>
    </source>
</evidence>
<dbReference type="Pfam" id="PF07686">
    <property type="entry name" value="V-set"/>
    <property type="match status" value="1"/>
</dbReference>
<keyword evidence="2" id="KW-0393">Immunoglobulin domain</keyword>
<feature type="domain" description="Ig-like" evidence="3">
    <location>
        <begin position="1"/>
        <end position="88"/>
    </location>
</feature>
<dbReference type="SMART" id="SM00406">
    <property type="entry name" value="IGv"/>
    <property type="match status" value="1"/>
</dbReference>
<dbReference type="AlphaFoldDB" id="A0AAE0RGL2"/>
<dbReference type="InterPro" id="IPR007110">
    <property type="entry name" value="Ig-like_dom"/>
</dbReference>
<dbReference type="InterPro" id="IPR036179">
    <property type="entry name" value="Ig-like_dom_sf"/>
</dbReference>
<evidence type="ECO:0000313" key="4">
    <source>
        <dbReference type="EMBL" id="KAK3554486.1"/>
    </source>
</evidence>
<organism evidence="4 5">
    <name type="scientific">Hemibagrus guttatus</name>
    <dbReference type="NCBI Taxonomy" id="175788"/>
    <lineage>
        <taxon>Eukaryota</taxon>
        <taxon>Metazoa</taxon>
        <taxon>Chordata</taxon>
        <taxon>Craniata</taxon>
        <taxon>Vertebrata</taxon>
        <taxon>Euteleostomi</taxon>
        <taxon>Actinopterygii</taxon>
        <taxon>Neopterygii</taxon>
        <taxon>Teleostei</taxon>
        <taxon>Ostariophysi</taxon>
        <taxon>Siluriformes</taxon>
        <taxon>Bagridae</taxon>
        <taxon>Hemibagrus</taxon>
    </lineage>
</organism>
<dbReference type="InterPro" id="IPR003597">
    <property type="entry name" value="Ig_C1-set"/>
</dbReference>
<evidence type="ECO:0000313" key="5">
    <source>
        <dbReference type="Proteomes" id="UP001274896"/>
    </source>
</evidence>
<accession>A0AAE0RGL2</accession>
<dbReference type="PROSITE" id="PS50835">
    <property type="entry name" value="IG_LIKE"/>
    <property type="match status" value="2"/>
</dbReference>
<dbReference type="InterPro" id="IPR050380">
    <property type="entry name" value="Immune_Resp_Modulators"/>
</dbReference>
<keyword evidence="5" id="KW-1185">Reference proteome</keyword>
<feature type="domain" description="Ig-like" evidence="3">
    <location>
        <begin position="146"/>
        <end position="245"/>
    </location>
</feature>
<sequence>DRGHSASDPGEDLERQLQDVKLLCRRDSTTGWTISWYQQKAGDTPKFLLADSNRANGLSSRFSYTDNGVDEYLNITRVEAEDEAVYYCGCIICENHHSAADQFDTHQIKQEQWAVQMRFLYDAVTQCHGSIGGGTELRIARPSSPPSLVLLTPSGSPLSDGDVSVVCVARGFYPDGVTVSWSENSSSMTGDEVQTSPSLRQADGTFSQTSVLKLSKQRWSSGRTYTCRLSHPALSAPLSQSTSLDQCV</sequence>
<dbReference type="SUPFAM" id="SSF48726">
    <property type="entry name" value="Immunoglobulin"/>
    <property type="match status" value="2"/>
</dbReference>
<gene>
    <name evidence="4" type="ORF">QTP70_024295</name>
</gene>
<name>A0AAE0RGL2_9TELE</name>
<dbReference type="EMBL" id="JAUCMX010000002">
    <property type="protein sequence ID" value="KAK3554486.1"/>
    <property type="molecule type" value="Genomic_DNA"/>
</dbReference>
<protein>
    <recommendedName>
        <fullName evidence="3">Ig-like domain-containing protein</fullName>
    </recommendedName>
</protein>
<dbReference type="InterPro" id="IPR013783">
    <property type="entry name" value="Ig-like_fold"/>
</dbReference>
<dbReference type="InterPro" id="IPR013106">
    <property type="entry name" value="Ig_V-set"/>
</dbReference>
<dbReference type="FunFam" id="2.60.40.10:FF:000283">
    <property type="entry name" value="Immunoglobulin kappa constant"/>
    <property type="match status" value="1"/>
</dbReference>
<dbReference type="Pfam" id="PF07654">
    <property type="entry name" value="C1-set"/>
    <property type="match status" value="1"/>
</dbReference>
<dbReference type="Proteomes" id="UP001274896">
    <property type="component" value="Unassembled WGS sequence"/>
</dbReference>
<keyword evidence="1" id="KW-1015">Disulfide bond</keyword>
<dbReference type="Gene3D" id="2.60.40.10">
    <property type="entry name" value="Immunoglobulins"/>
    <property type="match status" value="2"/>
</dbReference>
<evidence type="ECO:0000259" key="3">
    <source>
        <dbReference type="PROSITE" id="PS50835"/>
    </source>
</evidence>
<evidence type="ECO:0000256" key="2">
    <source>
        <dbReference type="ARBA" id="ARBA00023319"/>
    </source>
</evidence>
<reference evidence="4" key="1">
    <citation type="submission" date="2023-06" db="EMBL/GenBank/DDBJ databases">
        <title>Male Hemibagrus guttatus genome.</title>
        <authorList>
            <person name="Bian C."/>
        </authorList>
    </citation>
    <scope>NUCLEOTIDE SEQUENCE</scope>
    <source>
        <strain evidence="4">Male_cb2023</strain>
        <tissue evidence="4">Muscle</tissue>
    </source>
</reference>
<comment type="caution">
    <text evidence="4">The sequence shown here is derived from an EMBL/GenBank/DDBJ whole genome shotgun (WGS) entry which is preliminary data.</text>
</comment>
<dbReference type="PANTHER" id="PTHR23411">
    <property type="entry name" value="TAPASIN"/>
    <property type="match status" value="1"/>
</dbReference>
<dbReference type="SMART" id="SM00407">
    <property type="entry name" value="IGc1"/>
    <property type="match status" value="1"/>
</dbReference>
<dbReference type="CDD" id="cd00098">
    <property type="entry name" value="IgC1"/>
    <property type="match status" value="1"/>
</dbReference>
<proteinExistence type="predicted"/>
<feature type="non-terminal residue" evidence="4">
    <location>
        <position position="248"/>
    </location>
</feature>